<keyword evidence="2" id="KW-1185">Reference proteome</keyword>
<dbReference type="EMBL" id="JBHSQO010000043">
    <property type="protein sequence ID" value="MFC6093390.1"/>
    <property type="molecule type" value="Genomic_DNA"/>
</dbReference>
<keyword evidence="1" id="KW-0223">Dioxygenase</keyword>
<gene>
    <name evidence="1" type="ORF">ACFP3R_29315</name>
</gene>
<dbReference type="InterPro" id="IPR008775">
    <property type="entry name" value="Phytyl_CoA_dOase-like"/>
</dbReference>
<dbReference type="PANTHER" id="PTHR20883">
    <property type="entry name" value="PHYTANOYL-COA DIOXYGENASE DOMAIN CONTAINING 1"/>
    <property type="match status" value="1"/>
</dbReference>
<name>A0ABW1PDC2_9PSEU</name>
<protein>
    <submittedName>
        <fullName evidence="1">Phytanoyl-CoA dioxygenase family protein</fullName>
    </submittedName>
</protein>
<dbReference type="Gene3D" id="2.60.120.620">
    <property type="entry name" value="q2cbj1_9rhob like domain"/>
    <property type="match status" value="1"/>
</dbReference>
<dbReference type="RefSeq" id="WP_380640553.1">
    <property type="nucleotide sequence ID" value="NZ_JBHSQO010000043.1"/>
</dbReference>
<evidence type="ECO:0000313" key="1">
    <source>
        <dbReference type="EMBL" id="MFC6093390.1"/>
    </source>
</evidence>
<comment type="caution">
    <text evidence="1">The sequence shown here is derived from an EMBL/GenBank/DDBJ whole genome shotgun (WGS) entry which is preliminary data.</text>
</comment>
<proteinExistence type="predicted"/>
<dbReference type="GO" id="GO:0051213">
    <property type="term" value="F:dioxygenase activity"/>
    <property type="evidence" value="ECO:0007669"/>
    <property type="project" value="UniProtKB-KW"/>
</dbReference>
<organism evidence="1 2">
    <name type="scientific">Saccharothrix lopnurensis</name>
    <dbReference type="NCBI Taxonomy" id="1670621"/>
    <lineage>
        <taxon>Bacteria</taxon>
        <taxon>Bacillati</taxon>
        <taxon>Actinomycetota</taxon>
        <taxon>Actinomycetes</taxon>
        <taxon>Pseudonocardiales</taxon>
        <taxon>Pseudonocardiaceae</taxon>
        <taxon>Saccharothrix</taxon>
    </lineage>
</organism>
<sequence>MGVLPFTDSTALRDDARALADRLAEDGYLHVRGLLPEPDVAAVRDHVLALAREAGWLLPPDGAEPPLANPRATTWWPDPDYVALHDRMWRNRDLHALMHTPALLTLLGALFGEPVLVHPRKVLRVVHPRCGTTPPETGWHQDYPGIQGSKRALAVWTPLAPVEPGTGALTVLPGSHRAGLLPMRLSNDAMVGWEADTDTSTVHTGHLDPGDVIIFTVFTVHSGSANEGPRLRLSVDCRYQPVGDPVCPGSLEFDDGKTWDDVYRTWPNGGRGDPLSYYWRRLPLTPADYDSSPDAARDHEVIAAAEAGNPDARRALRMIAVYGVDHAITSRAKALLRTLPVESRSVPGTGRTCC</sequence>
<dbReference type="PANTHER" id="PTHR20883:SF48">
    <property type="entry name" value="ECTOINE DIOXYGENASE"/>
    <property type="match status" value="1"/>
</dbReference>
<keyword evidence="1" id="KW-0560">Oxidoreductase</keyword>
<dbReference type="SUPFAM" id="SSF51197">
    <property type="entry name" value="Clavaminate synthase-like"/>
    <property type="match status" value="1"/>
</dbReference>
<dbReference type="Pfam" id="PF05721">
    <property type="entry name" value="PhyH"/>
    <property type="match status" value="1"/>
</dbReference>
<reference evidence="2" key="1">
    <citation type="journal article" date="2019" name="Int. J. Syst. Evol. Microbiol.">
        <title>The Global Catalogue of Microorganisms (GCM) 10K type strain sequencing project: providing services to taxonomists for standard genome sequencing and annotation.</title>
        <authorList>
            <consortium name="The Broad Institute Genomics Platform"/>
            <consortium name="The Broad Institute Genome Sequencing Center for Infectious Disease"/>
            <person name="Wu L."/>
            <person name="Ma J."/>
        </authorList>
    </citation>
    <scope>NUCLEOTIDE SEQUENCE [LARGE SCALE GENOMIC DNA]</scope>
    <source>
        <strain evidence="2">CGMCC 4.7246</strain>
    </source>
</reference>
<dbReference type="Proteomes" id="UP001596220">
    <property type="component" value="Unassembled WGS sequence"/>
</dbReference>
<accession>A0ABW1PDC2</accession>
<evidence type="ECO:0000313" key="2">
    <source>
        <dbReference type="Proteomes" id="UP001596220"/>
    </source>
</evidence>